<keyword evidence="9" id="KW-0067">ATP-binding</keyword>
<dbReference type="PANTHER" id="PTHR43395:SF10">
    <property type="entry name" value="CHEMOTAXIS PROTEIN CHEA"/>
    <property type="match status" value="1"/>
</dbReference>
<evidence type="ECO:0000256" key="10">
    <source>
        <dbReference type="ARBA" id="ARBA00023012"/>
    </source>
</evidence>
<evidence type="ECO:0000256" key="2">
    <source>
        <dbReference type="ARBA" id="ARBA00012438"/>
    </source>
</evidence>
<dbReference type="PROSITE" id="PS50109">
    <property type="entry name" value="HIS_KIN"/>
    <property type="match status" value="1"/>
</dbReference>
<evidence type="ECO:0000256" key="12">
    <source>
        <dbReference type="PROSITE-ProRule" id="PRU00110"/>
    </source>
</evidence>
<dbReference type="InterPro" id="IPR036890">
    <property type="entry name" value="HATPase_C_sf"/>
</dbReference>
<dbReference type="SMART" id="SM00260">
    <property type="entry name" value="CheW"/>
    <property type="match status" value="1"/>
</dbReference>
<evidence type="ECO:0000256" key="11">
    <source>
        <dbReference type="ARBA" id="ARBA00035100"/>
    </source>
</evidence>
<protein>
    <recommendedName>
        <fullName evidence="3">Chemotaxis protein CheA</fullName>
        <ecNumber evidence="2">2.7.13.3</ecNumber>
    </recommendedName>
</protein>
<dbReference type="RefSeq" id="WP_012632027.1">
    <property type="nucleotide sequence ID" value="NC_011891.1"/>
</dbReference>
<dbReference type="InterPro" id="IPR036061">
    <property type="entry name" value="CheW-like_dom_sf"/>
</dbReference>
<evidence type="ECO:0000259" key="13">
    <source>
        <dbReference type="PROSITE" id="PS50109"/>
    </source>
</evidence>
<reference evidence="16" key="1">
    <citation type="submission" date="2009-01" db="EMBL/GenBank/DDBJ databases">
        <title>Complete sequence of Anaeromyxobacter dehalogenans 2CP-1.</title>
        <authorList>
            <consortium name="US DOE Joint Genome Institute"/>
            <person name="Lucas S."/>
            <person name="Copeland A."/>
            <person name="Lapidus A."/>
            <person name="Glavina del Rio T."/>
            <person name="Dalin E."/>
            <person name="Tice H."/>
            <person name="Bruce D."/>
            <person name="Goodwin L."/>
            <person name="Pitluck S."/>
            <person name="Saunders E."/>
            <person name="Brettin T."/>
            <person name="Detter J.C."/>
            <person name="Han C."/>
            <person name="Larimer F."/>
            <person name="Land M."/>
            <person name="Hauser L."/>
            <person name="Kyrpides N."/>
            <person name="Ovchinnikova G."/>
            <person name="Beliaev A.S."/>
            <person name="Richardson P."/>
        </authorList>
    </citation>
    <scope>NUCLEOTIDE SEQUENCE</scope>
    <source>
        <strain evidence="16">2CP-1</strain>
    </source>
</reference>
<keyword evidence="10" id="KW-0902">Two-component regulatory system</keyword>
<name>B8JCV7_ANAD2</name>
<evidence type="ECO:0000256" key="6">
    <source>
        <dbReference type="ARBA" id="ARBA00022679"/>
    </source>
</evidence>
<feature type="domain" description="Histidine kinase" evidence="13">
    <location>
        <begin position="149"/>
        <end position="411"/>
    </location>
</feature>
<dbReference type="GO" id="GO:0006935">
    <property type="term" value="P:chemotaxis"/>
    <property type="evidence" value="ECO:0007669"/>
    <property type="project" value="InterPro"/>
</dbReference>
<dbReference type="SUPFAM" id="SSF47226">
    <property type="entry name" value="Histidine-containing phosphotransfer domain, HPT domain"/>
    <property type="match status" value="1"/>
</dbReference>
<dbReference type="InterPro" id="IPR004105">
    <property type="entry name" value="CheA-like_dim"/>
</dbReference>
<evidence type="ECO:0000256" key="5">
    <source>
        <dbReference type="ARBA" id="ARBA00022553"/>
    </source>
</evidence>
<keyword evidence="8 16" id="KW-0418">Kinase</keyword>
<dbReference type="CDD" id="cd00088">
    <property type="entry name" value="HPT"/>
    <property type="match status" value="1"/>
</dbReference>
<dbReference type="SMART" id="SM00073">
    <property type="entry name" value="HPT"/>
    <property type="match status" value="1"/>
</dbReference>
<feature type="domain" description="HPt" evidence="15">
    <location>
        <begin position="4"/>
        <end position="108"/>
    </location>
</feature>
<dbReference type="PROSITE" id="PS50851">
    <property type="entry name" value="CHEW"/>
    <property type="match status" value="1"/>
</dbReference>
<keyword evidence="17" id="KW-1185">Reference proteome</keyword>
<feature type="domain" description="CheW-like" evidence="14">
    <location>
        <begin position="413"/>
        <end position="545"/>
    </location>
</feature>
<dbReference type="InterPro" id="IPR036641">
    <property type="entry name" value="HPT_dom_sf"/>
</dbReference>
<dbReference type="Gene3D" id="2.30.30.40">
    <property type="entry name" value="SH3 Domains"/>
    <property type="match status" value="1"/>
</dbReference>
<evidence type="ECO:0000256" key="3">
    <source>
        <dbReference type="ARBA" id="ARBA00021495"/>
    </source>
</evidence>
<dbReference type="GO" id="GO:0005737">
    <property type="term" value="C:cytoplasm"/>
    <property type="evidence" value="ECO:0007669"/>
    <property type="project" value="InterPro"/>
</dbReference>
<dbReference type="EC" id="2.7.13.3" evidence="2"/>
<dbReference type="Proteomes" id="UP000007089">
    <property type="component" value="Chromosome"/>
</dbReference>
<dbReference type="HOGENOM" id="CLU_000650_3_7_7"/>
<evidence type="ECO:0000313" key="16">
    <source>
        <dbReference type="EMBL" id="ACL63985.1"/>
    </source>
</evidence>
<evidence type="ECO:0000256" key="9">
    <source>
        <dbReference type="ARBA" id="ARBA00022840"/>
    </source>
</evidence>
<feature type="modified residue" description="Phosphohistidine" evidence="12">
    <location>
        <position position="51"/>
    </location>
</feature>
<dbReference type="InterPro" id="IPR004358">
    <property type="entry name" value="Sig_transdc_His_kin-like_C"/>
</dbReference>
<dbReference type="EMBL" id="CP001359">
    <property type="protein sequence ID" value="ACL63985.1"/>
    <property type="molecule type" value="Genomic_DNA"/>
</dbReference>
<dbReference type="Pfam" id="PF02895">
    <property type="entry name" value="H-kinase_dim"/>
    <property type="match status" value="1"/>
</dbReference>
<dbReference type="InterPro" id="IPR051315">
    <property type="entry name" value="Bact_Chemotaxis_CheA"/>
</dbReference>
<evidence type="ECO:0000259" key="14">
    <source>
        <dbReference type="PROSITE" id="PS50851"/>
    </source>
</evidence>
<evidence type="ECO:0000256" key="7">
    <source>
        <dbReference type="ARBA" id="ARBA00022741"/>
    </source>
</evidence>
<evidence type="ECO:0000256" key="4">
    <source>
        <dbReference type="ARBA" id="ARBA00022500"/>
    </source>
</evidence>
<accession>B8JCV7</accession>
<comment type="function">
    <text evidence="11">Involved in the transmission of sensory signals from the chemoreceptors to the flagellar motors. CheA is autophosphorylated; it can transfer its phosphate group to either CheB or CheY.</text>
</comment>
<dbReference type="AlphaFoldDB" id="B8JCV7"/>
<dbReference type="InterPro" id="IPR002545">
    <property type="entry name" value="CheW-lke_dom"/>
</dbReference>
<evidence type="ECO:0000256" key="1">
    <source>
        <dbReference type="ARBA" id="ARBA00000085"/>
    </source>
</evidence>
<dbReference type="SMART" id="SM00387">
    <property type="entry name" value="HATPase_c"/>
    <property type="match status" value="1"/>
</dbReference>
<comment type="catalytic activity">
    <reaction evidence="1">
        <text>ATP + protein L-histidine = ADP + protein N-phospho-L-histidine.</text>
        <dbReference type="EC" id="2.7.13.3"/>
    </reaction>
</comment>
<evidence type="ECO:0000259" key="15">
    <source>
        <dbReference type="PROSITE" id="PS50894"/>
    </source>
</evidence>
<dbReference type="GO" id="GO:0000155">
    <property type="term" value="F:phosphorelay sensor kinase activity"/>
    <property type="evidence" value="ECO:0007669"/>
    <property type="project" value="InterPro"/>
</dbReference>
<dbReference type="InterPro" id="IPR008207">
    <property type="entry name" value="Sig_transdc_His_kin_Hpt_dom"/>
</dbReference>
<dbReference type="InterPro" id="IPR003594">
    <property type="entry name" value="HATPase_dom"/>
</dbReference>
<dbReference type="CDD" id="cd00731">
    <property type="entry name" value="CheA_reg"/>
    <property type="match status" value="1"/>
</dbReference>
<dbReference type="SMART" id="SM01231">
    <property type="entry name" value="H-kinase_dim"/>
    <property type="match status" value="1"/>
</dbReference>
<dbReference type="FunFam" id="3.30.565.10:FF:000016">
    <property type="entry name" value="Chemotaxis protein CheA, putative"/>
    <property type="match status" value="1"/>
</dbReference>
<dbReference type="PANTHER" id="PTHR43395">
    <property type="entry name" value="SENSOR HISTIDINE KINASE CHEA"/>
    <property type="match status" value="1"/>
</dbReference>
<dbReference type="Gene3D" id="3.30.565.10">
    <property type="entry name" value="Histidine kinase-like ATPase, C-terminal domain"/>
    <property type="match status" value="1"/>
</dbReference>
<dbReference type="Pfam" id="PF01584">
    <property type="entry name" value="CheW"/>
    <property type="match status" value="1"/>
</dbReference>
<dbReference type="InterPro" id="IPR005467">
    <property type="entry name" value="His_kinase_dom"/>
</dbReference>
<dbReference type="PROSITE" id="PS50894">
    <property type="entry name" value="HPT"/>
    <property type="match status" value="1"/>
</dbReference>
<gene>
    <name evidence="16" type="ordered locus">A2cp1_0628</name>
</gene>
<keyword evidence="6" id="KW-0808">Transferase</keyword>
<dbReference type="PRINTS" id="PR00344">
    <property type="entry name" value="BCTRLSENSOR"/>
</dbReference>
<dbReference type="InterPro" id="IPR037006">
    <property type="entry name" value="CheA-like_homodim_sf"/>
</dbReference>
<dbReference type="SUPFAM" id="SSF55874">
    <property type="entry name" value="ATPase domain of HSP90 chaperone/DNA topoisomerase II/histidine kinase"/>
    <property type="match status" value="1"/>
</dbReference>
<dbReference type="InterPro" id="IPR036097">
    <property type="entry name" value="HisK_dim/P_sf"/>
</dbReference>
<evidence type="ECO:0000256" key="8">
    <source>
        <dbReference type="ARBA" id="ARBA00022777"/>
    </source>
</evidence>
<organism evidence="16 17">
    <name type="scientific">Anaeromyxobacter dehalogenans (strain ATCC BAA-258 / DSM 21875 / 2CP-1)</name>
    <dbReference type="NCBI Taxonomy" id="455488"/>
    <lineage>
        <taxon>Bacteria</taxon>
        <taxon>Pseudomonadati</taxon>
        <taxon>Myxococcota</taxon>
        <taxon>Myxococcia</taxon>
        <taxon>Myxococcales</taxon>
        <taxon>Cystobacterineae</taxon>
        <taxon>Anaeromyxobacteraceae</taxon>
        <taxon>Anaeromyxobacter</taxon>
    </lineage>
</organism>
<dbReference type="SUPFAM" id="SSF47384">
    <property type="entry name" value="Homodimeric domain of signal transducing histidine kinase"/>
    <property type="match status" value="1"/>
</dbReference>
<dbReference type="SUPFAM" id="SSF50341">
    <property type="entry name" value="CheW-like"/>
    <property type="match status" value="1"/>
</dbReference>
<keyword evidence="4" id="KW-0145">Chemotaxis</keyword>
<dbReference type="Pfam" id="PF02518">
    <property type="entry name" value="HATPase_c"/>
    <property type="match status" value="1"/>
</dbReference>
<dbReference type="KEGG" id="acp:A2cp1_0628"/>
<keyword evidence="7" id="KW-0547">Nucleotide-binding</keyword>
<evidence type="ECO:0000313" key="17">
    <source>
        <dbReference type="Proteomes" id="UP000007089"/>
    </source>
</evidence>
<dbReference type="Gene3D" id="1.20.120.160">
    <property type="entry name" value="HPT domain"/>
    <property type="match status" value="1"/>
</dbReference>
<keyword evidence="5 12" id="KW-0597">Phosphoprotein</keyword>
<sequence>MDELEIDREALLATFLAEADETFAHMEQQLLALERTPEDDELLNALFRDVHTLKGAASLVSFDGARDVAHDLEDVLERLRQKTLAVTDALVTLLLQSVDVLRRAVAEAEAGAGGGGASDAVLAFRARLAEAARAAVAERAAPSGAAEAPDAHEPHAPHAAAARTLRVDVGKLDRMLNLSGEIAIARGRLGEMLERRGGVSAEDALDAHREADRLYLDLQELIMKARMVPIGPTFHQHVRTLRDLASNLGKQARLVMEGEDVEVDTAVIEHIRDPLLHMVRNALDHGIERPDERRAAGKPPVGTLTLRAFHDAGSMVVQVLDDGRGLDVRRIAQQAVARGLASDPARIGPEDAAGLIFEPGLSTADAVTELSGRGVGMDVVRRNIEALRGSVSVESEPGHGTAITLRVPLTLAIIQGFKVGVGGETYILPLDAVSECLELPPEETRAGAPWGVINVRGKPLPYLRLRDHFKVAGAAPQRENVVVVQHGAQVAGVAVDVLHGESSTVIKPLGGLVGAVAGVSGSSILGNGRVALILDVAGILRETLRRAAAQAAA</sequence>
<dbReference type="Gene3D" id="1.10.287.560">
    <property type="entry name" value="Histidine kinase CheA-like, homodimeric domain"/>
    <property type="match status" value="1"/>
</dbReference>
<proteinExistence type="predicted"/>
<dbReference type="Pfam" id="PF01627">
    <property type="entry name" value="Hpt"/>
    <property type="match status" value="1"/>
</dbReference>